<organism evidence="1 2">
    <name type="scientific">Malus baccata</name>
    <name type="common">Siberian crab apple</name>
    <name type="synonym">Pyrus baccata</name>
    <dbReference type="NCBI Taxonomy" id="106549"/>
    <lineage>
        <taxon>Eukaryota</taxon>
        <taxon>Viridiplantae</taxon>
        <taxon>Streptophyta</taxon>
        <taxon>Embryophyta</taxon>
        <taxon>Tracheophyta</taxon>
        <taxon>Spermatophyta</taxon>
        <taxon>Magnoliopsida</taxon>
        <taxon>eudicotyledons</taxon>
        <taxon>Gunneridae</taxon>
        <taxon>Pentapetalae</taxon>
        <taxon>rosids</taxon>
        <taxon>fabids</taxon>
        <taxon>Rosales</taxon>
        <taxon>Rosaceae</taxon>
        <taxon>Amygdaloideae</taxon>
        <taxon>Maleae</taxon>
        <taxon>Malus</taxon>
    </lineage>
</organism>
<dbReference type="Proteomes" id="UP000315295">
    <property type="component" value="Unassembled WGS sequence"/>
</dbReference>
<sequence>MKISDLTNFMTLLRDNVSANWTDINLFLDYIVNDTSWSDRVAKKLIRHPFFMDTPHERLGYFNDLFQATESNNCVNHIAFKKTLNQDPCFKPFKNWTTTYRGI</sequence>
<evidence type="ECO:0000313" key="1">
    <source>
        <dbReference type="EMBL" id="TQD72549.1"/>
    </source>
</evidence>
<dbReference type="EMBL" id="VIEB01001391">
    <property type="protein sequence ID" value="TQD72549.1"/>
    <property type="molecule type" value="Genomic_DNA"/>
</dbReference>
<evidence type="ECO:0000313" key="2">
    <source>
        <dbReference type="Proteomes" id="UP000315295"/>
    </source>
</evidence>
<proteinExistence type="predicted"/>
<keyword evidence="2" id="KW-1185">Reference proteome</keyword>
<dbReference type="AlphaFoldDB" id="A0A540KEC4"/>
<reference evidence="1 2" key="1">
    <citation type="journal article" date="2019" name="G3 (Bethesda)">
        <title>Sequencing of a Wild Apple (Malus baccata) Genome Unravels the Differences Between Cultivated and Wild Apple Species Regarding Disease Resistance and Cold Tolerance.</title>
        <authorList>
            <person name="Chen X."/>
        </authorList>
    </citation>
    <scope>NUCLEOTIDE SEQUENCE [LARGE SCALE GENOMIC DNA]</scope>
    <source>
        <strain evidence="2">cv. Shandingzi</strain>
        <tissue evidence="1">Leaves</tissue>
    </source>
</reference>
<comment type="caution">
    <text evidence="1">The sequence shown here is derived from an EMBL/GenBank/DDBJ whole genome shotgun (WGS) entry which is preliminary data.</text>
</comment>
<accession>A0A540KEC4</accession>
<name>A0A540KEC4_MALBA</name>
<protein>
    <submittedName>
        <fullName evidence="1">Uncharacterized protein</fullName>
    </submittedName>
</protein>
<gene>
    <name evidence="1" type="ORF">C1H46_041922</name>
</gene>